<feature type="domain" description="Hydrazine synthase alpha subunit middle" evidence="2">
    <location>
        <begin position="520"/>
        <end position="584"/>
    </location>
</feature>
<dbReference type="RefSeq" id="WP_069024446.1">
    <property type="nucleotide sequence ID" value="NZ_LVJZ01000003.1"/>
</dbReference>
<evidence type="ECO:0000313" key="3">
    <source>
        <dbReference type="EMBL" id="ODB97131.1"/>
    </source>
</evidence>
<name>A0A1E2UR14_9GAMM</name>
<dbReference type="EMBL" id="LVJZ01000003">
    <property type="protein sequence ID" value="ODB97131.1"/>
    <property type="molecule type" value="Genomic_DNA"/>
</dbReference>
<feature type="signal peptide" evidence="1">
    <location>
        <begin position="1"/>
        <end position="24"/>
    </location>
</feature>
<evidence type="ECO:0000313" key="4">
    <source>
        <dbReference type="Proteomes" id="UP000094849"/>
    </source>
</evidence>
<dbReference type="AlphaFoldDB" id="A0A1E2UR14"/>
<proteinExistence type="predicted"/>
<dbReference type="InterPro" id="IPR011659">
    <property type="entry name" value="WD40"/>
</dbReference>
<feature type="chain" id="PRO_5009119131" description="Hydrazine synthase alpha subunit middle domain-containing protein" evidence="1">
    <location>
        <begin position="25"/>
        <end position="879"/>
    </location>
</feature>
<dbReference type="InterPro" id="IPR040698">
    <property type="entry name" value="HZS_alpha_mid"/>
</dbReference>
<dbReference type="Proteomes" id="UP000094849">
    <property type="component" value="Unassembled WGS sequence"/>
</dbReference>
<keyword evidence="1" id="KW-0732">Signal</keyword>
<dbReference type="PROSITE" id="PS51257">
    <property type="entry name" value="PROKAR_LIPOPROTEIN"/>
    <property type="match status" value="1"/>
</dbReference>
<evidence type="ECO:0000256" key="1">
    <source>
        <dbReference type="SAM" id="SignalP"/>
    </source>
</evidence>
<reference evidence="3 4" key="1">
    <citation type="submission" date="2016-03" db="EMBL/GenBank/DDBJ databases">
        <title>Chemosynthetic sulphur-oxidizing symbionts of marine invertebrate animals are capable of nitrogen fixation.</title>
        <authorList>
            <person name="Petersen J.M."/>
            <person name="Kemper A."/>
            <person name="Gruber-Vodicka H."/>
            <person name="Cardini U."/>
            <person name="Geest Mvander."/>
            <person name="Kleiner M."/>
            <person name="Bulgheresi S."/>
            <person name="Fussmann M."/>
            <person name="Herbold C."/>
            <person name="Seah B.K.B."/>
            <person name="Antony C.Paul."/>
            <person name="Liu D."/>
            <person name="Belitz A."/>
            <person name="Weber M."/>
        </authorList>
    </citation>
    <scope>NUCLEOTIDE SEQUENCE [LARGE SCALE GENOMIC DNA]</scope>
    <source>
        <strain evidence="3">G_D</strain>
    </source>
</reference>
<comment type="caution">
    <text evidence="3">The sequence shown here is derived from an EMBL/GenBank/DDBJ whole genome shotgun (WGS) entry which is preliminary data.</text>
</comment>
<protein>
    <recommendedName>
        <fullName evidence="2">Hydrazine synthase alpha subunit middle domain-containing protein</fullName>
    </recommendedName>
</protein>
<dbReference type="STRING" id="1818881.A3196_10380"/>
<sequence>MRPVKSKWLLSPLSALSMAFLLFGCGGGDSQDPDPVVVDYPVAYVKRPITEQSTTDIRLSQATEAGGDLYLKDNASAGADEINLTGNVTGGEGDVRDVSVSFDGTKLLFSLRLPLIEDAEPEDQPTWNVWEYDIPTAQLKRVIVSDITAEDGHDRFPHYLPDGRIVFSSTRQRQAKARLLDEGKPQYLAMERAVNEPAMVLHVMNADGTDINQISFNRSHDFSPTVISSGKIVFSRWDNADGNNAIHLYRINPDGTELELLYGLNSHDTGTDGSTIQFMRPQEMPDGRILTLIQPFDGTQEGGALIFIDTETYIDNEQPTWDNEGMTGPAQSNATNHEIPTDGTITMGGQLRSAHPLFDNTDRLLISWSPCRLMEDERIVPCNDERLADPAAEQAPPLYSLFIYDPSKQTQLPIVKPQEGVIYSDVVVAVERPEPLIIHDKTAGIDLDPTLVSEKAGLLRIRSVYDLDGVDSAEPDIATLSDPTLTSADNRPARFLRLIKQVTLPDDDVLEFSNSAFGATAQFGMREVLGYAPIDPDGSVQVKVPANVPVSFSVLDADGRRSGEVHSFWLQFRPGEVIECGGCHAGDSPLAHGRLTAAPPSVNSGSLETGQPFPNTNPELWTDVGETMAQTRNRLQCRAGSCDPDMDLLFEDVWSDPAMRQPDSPFAYRYADLDSPNPLNDALCTSSWNELCRAMIHYELHIHPLWSLPRLVLDNDGNTLEDRTCNVCHDTDDAGETVVPDAQLDLSGGPSEDEPEHFSAYRELLFADNMQEVVDGLLVDVLVPAVDENGSQLYETDENGELILDGDGNPIPLPDVPVPVPGGASMVAGSANDSRFTEVFEAGGAHAGYLTEAELKLIYEWLDIGAQYFNDPFLAPADD</sequence>
<accession>A0A1E2UR14</accession>
<dbReference type="Pfam" id="PF18582">
    <property type="entry name" value="HZS_alpha"/>
    <property type="match status" value="1"/>
</dbReference>
<dbReference type="SUPFAM" id="SSF82171">
    <property type="entry name" value="DPP6 N-terminal domain-like"/>
    <property type="match status" value="1"/>
</dbReference>
<evidence type="ECO:0000259" key="2">
    <source>
        <dbReference type="Pfam" id="PF18582"/>
    </source>
</evidence>
<gene>
    <name evidence="3" type="ORF">A3196_10380</name>
</gene>
<dbReference type="Pfam" id="PF07676">
    <property type="entry name" value="PD40"/>
    <property type="match status" value="1"/>
</dbReference>
<keyword evidence="4" id="KW-1185">Reference proteome</keyword>
<organism evidence="3 4">
    <name type="scientific">Candidatus Thiodiazotropha endoloripes</name>
    <dbReference type="NCBI Taxonomy" id="1818881"/>
    <lineage>
        <taxon>Bacteria</taxon>
        <taxon>Pseudomonadati</taxon>
        <taxon>Pseudomonadota</taxon>
        <taxon>Gammaproteobacteria</taxon>
        <taxon>Chromatiales</taxon>
        <taxon>Sedimenticolaceae</taxon>
        <taxon>Candidatus Thiodiazotropha</taxon>
    </lineage>
</organism>
<dbReference type="InterPro" id="IPR011042">
    <property type="entry name" value="6-blade_b-propeller_TolB-like"/>
</dbReference>
<dbReference type="Gene3D" id="2.120.10.30">
    <property type="entry name" value="TolB, C-terminal domain"/>
    <property type="match status" value="1"/>
</dbReference>